<dbReference type="EMBL" id="CAJVPY010000764">
    <property type="protein sequence ID" value="CAG8491061.1"/>
    <property type="molecule type" value="Genomic_DNA"/>
</dbReference>
<protein>
    <submittedName>
        <fullName evidence="1">21928_t:CDS:1</fullName>
    </submittedName>
</protein>
<accession>A0A9N8WLW2</accession>
<sequence length="76" mass="8386">MSLLGDESTGDSDLYSDEIPVNELVYSFDWSKTPLGPMSSWAPSLKSTVDLCLHSVFPIAVYCGPELILIYNQSKL</sequence>
<comment type="caution">
    <text evidence="1">The sequence shown here is derived from an EMBL/GenBank/DDBJ whole genome shotgun (WGS) entry which is preliminary data.</text>
</comment>
<keyword evidence="2" id="KW-1185">Reference proteome</keyword>
<evidence type="ECO:0000313" key="1">
    <source>
        <dbReference type="EMBL" id="CAG8491061.1"/>
    </source>
</evidence>
<name>A0A9N8WLW2_9GLOM</name>
<dbReference type="Proteomes" id="UP000789405">
    <property type="component" value="Unassembled WGS sequence"/>
</dbReference>
<evidence type="ECO:0000313" key="2">
    <source>
        <dbReference type="Proteomes" id="UP000789405"/>
    </source>
</evidence>
<reference evidence="1" key="1">
    <citation type="submission" date="2021-06" db="EMBL/GenBank/DDBJ databases">
        <authorList>
            <person name="Kallberg Y."/>
            <person name="Tangrot J."/>
            <person name="Rosling A."/>
        </authorList>
    </citation>
    <scope>NUCLEOTIDE SEQUENCE</scope>
    <source>
        <strain evidence="1">MA453B</strain>
    </source>
</reference>
<proteinExistence type="predicted"/>
<organism evidence="1 2">
    <name type="scientific">Dentiscutata erythropus</name>
    <dbReference type="NCBI Taxonomy" id="1348616"/>
    <lineage>
        <taxon>Eukaryota</taxon>
        <taxon>Fungi</taxon>
        <taxon>Fungi incertae sedis</taxon>
        <taxon>Mucoromycota</taxon>
        <taxon>Glomeromycotina</taxon>
        <taxon>Glomeromycetes</taxon>
        <taxon>Diversisporales</taxon>
        <taxon>Gigasporaceae</taxon>
        <taxon>Dentiscutata</taxon>
    </lineage>
</organism>
<gene>
    <name evidence="1" type="ORF">DERYTH_LOCUS2415</name>
</gene>
<dbReference type="OrthoDB" id="2398824at2759"/>
<dbReference type="AlphaFoldDB" id="A0A9N8WLW2"/>